<evidence type="ECO:0000256" key="3">
    <source>
        <dbReference type="ARBA" id="ARBA00012417"/>
    </source>
</evidence>
<feature type="domain" description="Polymerase/histidinol phosphatase N-terminal" evidence="23">
    <location>
        <begin position="343"/>
        <end position="423"/>
    </location>
</feature>
<dbReference type="Gene3D" id="1.10.150.20">
    <property type="entry name" value="5' to 3' exonuclease, C-terminal subdomain"/>
    <property type="match status" value="1"/>
</dbReference>
<keyword evidence="9" id="KW-0548">Nucleotidyltransferase</keyword>
<dbReference type="SMART" id="SM00278">
    <property type="entry name" value="HhH1"/>
    <property type="match status" value="3"/>
</dbReference>
<proteinExistence type="predicted"/>
<dbReference type="InterPro" id="IPR029398">
    <property type="entry name" value="PolB_thumb"/>
</dbReference>
<dbReference type="GO" id="GO:0005829">
    <property type="term" value="C:cytosol"/>
    <property type="evidence" value="ECO:0007669"/>
    <property type="project" value="TreeGrafter"/>
</dbReference>
<dbReference type="InterPro" id="IPR016195">
    <property type="entry name" value="Pol/histidinol_Pase-like"/>
</dbReference>
<keyword evidence="8" id="KW-0808">Transferase</keyword>
<dbReference type="SUPFAM" id="SSF81301">
    <property type="entry name" value="Nucleotidyltransferase"/>
    <property type="match status" value="1"/>
</dbReference>
<keyword evidence="11" id="KW-0227">DNA damage</keyword>
<evidence type="ECO:0000259" key="24">
    <source>
        <dbReference type="SMART" id="SM00483"/>
    </source>
</evidence>
<dbReference type="PIRSF" id="PIRSF005047">
    <property type="entry name" value="UCP005047_YshC"/>
    <property type="match status" value="1"/>
</dbReference>
<dbReference type="InterPro" id="IPR047967">
    <property type="entry name" value="PolX_PHP"/>
</dbReference>
<keyword evidence="25" id="KW-0540">Nuclease</keyword>
<protein>
    <recommendedName>
        <fullName evidence="5">DNA polymerase beta</fullName>
        <ecNumber evidence="3">2.7.7.7</ecNumber>
        <ecNumber evidence="4">4.2.99.18</ecNumber>
    </recommendedName>
    <alternativeName>
        <fullName evidence="16">5'-deoxyribose-phosphate lyase</fullName>
    </alternativeName>
    <alternativeName>
        <fullName evidence="17">AP lyase</fullName>
    </alternativeName>
</protein>
<dbReference type="CDD" id="cd07436">
    <property type="entry name" value="PHP_PolX"/>
    <property type="match status" value="1"/>
</dbReference>
<dbReference type="GO" id="GO:0003677">
    <property type="term" value="F:DNA binding"/>
    <property type="evidence" value="ECO:0007669"/>
    <property type="project" value="InterPro"/>
</dbReference>
<dbReference type="Gene3D" id="1.10.150.110">
    <property type="entry name" value="DNA polymerase beta, N-terminal domain-like"/>
    <property type="match status" value="1"/>
</dbReference>
<dbReference type="Pfam" id="PF14716">
    <property type="entry name" value="HHH_8"/>
    <property type="match status" value="1"/>
</dbReference>
<keyword evidence="6" id="KW-0488">Methylation</keyword>
<dbReference type="EMBL" id="CP042997">
    <property type="protein sequence ID" value="QEH33788.1"/>
    <property type="molecule type" value="Genomic_DNA"/>
</dbReference>
<comment type="catalytic activity">
    <reaction evidence="19">
        <text>a 5'-end 2'-deoxyribose-2'-deoxyribonucleotide-DNA = (2E,4S)-4-hydroxypenten-2-al-5-phosphate + a 5'-end 5'-phospho-2'-deoxyribonucleoside-DNA + H(+)</text>
        <dbReference type="Rhea" id="RHEA:76255"/>
        <dbReference type="Rhea" id="RHEA-COMP:13180"/>
        <dbReference type="Rhea" id="RHEA-COMP:18657"/>
        <dbReference type="ChEBI" id="CHEBI:15378"/>
        <dbReference type="ChEBI" id="CHEBI:136412"/>
        <dbReference type="ChEBI" id="CHEBI:195194"/>
        <dbReference type="ChEBI" id="CHEBI:195195"/>
    </reaction>
</comment>
<dbReference type="PANTHER" id="PTHR36928:SF1">
    <property type="entry name" value="PHOSPHATASE YCDX-RELATED"/>
    <property type="match status" value="1"/>
</dbReference>
<evidence type="ECO:0000256" key="6">
    <source>
        <dbReference type="ARBA" id="ARBA00022481"/>
    </source>
</evidence>
<dbReference type="GO" id="GO:0004527">
    <property type="term" value="F:exonuclease activity"/>
    <property type="evidence" value="ECO:0007669"/>
    <property type="project" value="UniProtKB-KW"/>
</dbReference>
<comment type="cofactor">
    <cofactor evidence="1">
        <name>Mg(2+)</name>
        <dbReference type="ChEBI" id="CHEBI:18420"/>
    </cofactor>
</comment>
<evidence type="ECO:0000256" key="20">
    <source>
        <dbReference type="ARBA" id="ARBA00045548"/>
    </source>
</evidence>
<comment type="subcellular location">
    <subcellularLocation>
        <location evidence="2">Cytoplasm</location>
    </subcellularLocation>
</comment>
<evidence type="ECO:0000256" key="11">
    <source>
        <dbReference type="ARBA" id="ARBA00022763"/>
    </source>
</evidence>
<gene>
    <name evidence="25" type="primary">polX</name>
    <name evidence="25" type="ORF">OJF2_23170</name>
</gene>
<feature type="domain" description="Helix-hairpin-helix DNA-binding motif class 1" evidence="22">
    <location>
        <begin position="126"/>
        <end position="145"/>
    </location>
</feature>
<dbReference type="Gene3D" id="3.20.20.140">
    <property type="entry name" value="Metal-dependent hydrolases"/>
    <property type="match status" value="1"/>
</dbReference>
<name>A0A5B9VZQ1_9BACT</name>
<evidence type="ECO:0000259" key="23">
    <source>
        <dbReference type="SMART" id="SM00481"/>
    </source>
</evidence>
<evidence type="ECO:0000256" key="14">
    <source>
        <dbReference type="ARBA" id="ARBA00023053"/>
    </source>
</evidence>
<keyword evidence="25" id="KW-0378">Hydrolase</keyword>
<dbReference type="Gene3D" id="3.30.210.10">
    <property type="entry name" value="DNA polymerase, thumb domain"/>
    <property type="match status" value="1"/>
</dbReference>
<dbReference type="CDD" id="cd00141">
    <property type="entry name" value="NT_POLXc"/>
    <property type="match status" value="1"/>
</dbReference>
<dbReference type="SMART" id="SM00483">
    <property type="entry name" value="POLXc"/>
    <property type="match status" value="1"/>
</dbReference>
<keyword evidence="13" id="KW-0239">DNA-directed DNA polymerase</keyword>
<dbReference type="PRINTS" id="PR00870">
    <property type="entry name" value="DNAPOLXBETA"/>
</dbReference>
<comment type="catalytic activity">
    <reaction evidence="21">
        <text>DNA(n) + a 2'-deoxyribonucleoside 5'-triphosphate = DNA(n+1) + diphosphate</text>
        <dbReference type="Rhea" id="RHEA:22508"/>
        <dbReference type="Rhea" id="RHEA-COMP:17339"/>
        <dbReference type="Rhea" id="RHEA-COMP:17340"/>
        <dbReference type="ChEBI" id="CHEBI:33019"/>
        <dbReference type="ChEBI" id="CHEBI:61560"/>
        <dbReference type="ChEBI" id="CHEBI:173112"/>
        <dbReference type="EC" id="2.7.7.7"/>
    </reaction>
</comment>
<dbReference type="SMART" id="SM00481">
    <property type="entry name" value="POLIIIAc"/>
    <property type="match status" value="1"/>
</dbReference>
<evidence type="ECO:0000256" key="19">
    <source>
        <dbReference type="ARBA" id="ARBA00044678"/>
    </source>
</evidence>
<dbReference type="InterPro" id="IPR050243">
    <property type="entry name" value="PHP_phosphatase"/>
</dbReference>
<dbReference type="SUPFAM" id="SSF89550">
    <property type="entry name" value="PHP domain-like"/>
    <property type="match status" value="1"/>
</dbReference>
<evidence type="ECO:0000256" key="9">
    <source>
        <dbReference type="ARBA" id="ARBA00022695"/>
    </source>
</evidence>
<dbReference type="GO" id="GO:0003887">
    <property type="term" value="F:DNA-directed DNA polymerase activity"/>
    <property type="evidence" value="ECO:0007669"/>
    <property type="project" value="UniProtKB-KW"/>
</dbReference>
<dbReference type="EC" id="2.7.7.7" evidence="3"/>
<dbReference type="GO" id="GO:0008270">
    <property type="term" value="F:zinc ion binding"/>
    <property type="evidence" value="ECO:0007669"/>
    <property type="project" value="TreeGrafter"/>
</dbReference>
<dbReference type="InterPro" id="IPR022311">
    <property type="entry name" value="PolX-like"/>
</dbReference>
<dbReference type="InterPro" id="IPR027421">
    <property type="entry name" value="DNA_pol_lamdba_lyase_dom_sf"/>
</dbReference>
<keyword evidence="14" id="KW-0915">Sodium</keyword>
<dbReference type="AlphaFoldDB" id="A0A5B9VZQ1"/>
<dbReference type="Pfam" id="PF02811">
    <property type="entry name" value="PHP"/>
    <property type="match status" value="1"/>
</dbReference>
<evidence type="ECO:0000256" key="4">
    <source>
        <dbReference type="ARBA" id="ARBA00012720"/>
    </source>
</evidence>
<keyword evidence="10" id="KW-0235">DNA replication</keyword>
<dbReference type="InterPro" id="IPR003141">
    <property type="entry name" value="Pol/His_phosphatase_N"/>
</dbReference>
<evidence type="ECO:0000256" key="18">
    <source>
        <dbReference type="ARBA" id="ARBA00044632"/>
    </source>
</evidence>
<dbReference type="FunFam" id="3.20.20.140:FF:000047">
    <property type="entry name" value="PHP domain-containing protein"/>
    <property type="match status" value="1"/>
</dbReference>
<evidence type="ECO:0000256" key="5">
    <source>
        <dbReference type="ARBA" id="ARBA00020020"/>
    </source>
</evidence>
<comment type="function">
    <text evidence="20">Repair polymerase that plays a key role in base-excision repair. During this process, the damaged base is excised by specific DNA glycosylases, the DNA backbone is nicked at the abasic site by an apurinic/apyrimidic (AP) endonuclease, and POLB removes 5'-deoxyribose-phosphate from the preincised AP site acting as a 5'-deoxyribose-phosphate lyase (5'-dRP lyase); through its DNA polymerase activity, it adds one nucleotide to the 3' end of the arising single-nucleotide gap. Conducts 'gap-filling' DNA synthesis in a stepwise distributive fashion rather than in a processive fashion as for other DNA polymerases. It is also able to cleave sugar-phosphate bonds 3' to an intact AP site, acting as an AP lyase.</text>
</comment>
<dbReference type="OrthoDB" id="9808747at2"/>
<accession>A0A5B9VZQ1</accession>
<evidence type="ECO:0000256" key="7">
    <source>
        <dbReference type="ARBA" id="ARBA00022634"/>
    </source>
</evidence>
<evidence type="ECO:0000256" key="1">
    <source>
        <dbReference type="ARBA" id="ARBA00001946"/>
    </source>
</evidence>
<keyword evidence="26" id="KW-1185">Reference proteome</keyword>
<evidence type="ECO:0000313" key="26">
    <source>
        <dbReference type="Proteomes" id="UP000324233"/>
    </source>
</evidence>
<keyword evidence="12" id="KW-0832">Ubl conjugation</keyword>
<dbReference type="InterPro" id="IPR037160">
    <property type="entry name" value="DNA_Pol_thumb_sf"/>
</dbReference>
<dbReference type="SUPFAM" id="SSF47781">
    <property type="entry name" value="RuvA domain 2-like"/>
    <property type="match status" value="1"/>
</dbReference>
<dbReference type="PANTHER" id="PTHR36928">
    <property type="entry name" value="PHOSPHATASE YCDX-RELATED"/>
    <property type="match status" value="1"/>
</dbReference>
<feature type="domain" description="Helix-hairpin-helix DNA-binding motif class 1" evidence="22">
    <location>
        <begin position="91"/>
        <end position="110"/>
    </location>
</feature>
<evidence type="ECO:0000256" key="15">
    <source>
        <dbReference type="ARBA" id="ARBA00023204"/>
    </source>
</evidence>
<evidence type="ECO:0000256" key="21">
    <source>
        <dbReference type="ARBA" id="ARBA00049244"/>
    </source>
</evidence>
<dbReference type="EC" id="4.2.99.18" evidence="4"/>
<comment type="catalytic activity">
    <reaction evidence="18">
        <text>2'-deoxyribonucleotide-(2'-deoxyribose 5'-phosphate)-2'-deoxyribonucleotide-DNA = a 3'-end 2'-deoxyribonucleotide-(2,3-dehydro-2,3-deoxyribose 5'-phosphate)-DNA + a 5'-end 5'-phospho-2'-deoxyribonucleoside-DNA + H(+)</text>
        <dbReference type="Rhea" id="RHEA:66592"/>
        <dbReference type="Rhea" id="RHEA-COMP:13180"/>
        <dbReference type="Rhea" id="RHEA-COMP:16897"/>
        <dbReference type="Rhea" id="RHEA-COMP:17067"/>
        <dbReference type="ChEBI" id="CHEBI:15378"/>
        <dbReference type="ChEBI" id="CHEBI:136412"/>
        <dbReference type="ChEBI" id="CHEBI:157695"/>
        <dbReference type="ChEBI" id="CHEBI:167181"/>
        <dbReference type="EC" id="4.2.99.18"/>
    </reaction>
</comment>
<keyword evidence="25" id="KW-0269">Exonuclease</keyword>
<dbReference type="InterPro" id="IPR010994">
    <property type="entry name" value="RuvA_2-like"/>
</dbReference>
<dbReference type="GO" id="GO:0042578">
    <property type="term" value="F:phosphoric ester hydrolase activity"/>
    <property type="evidence" value="ECO:0007669"/>
    <property type="project" value="TreeGrafter"/>
</dbReference>
<evidence type="ECO:0000256" key="2">
    <source>
        <dbReference type="ARBA" id="ARBA00004496"/>
    </source>
</evidence>
<evidence type="ECO:0000256" key="16">
    <source>
        <dbReference type="ARBA" id="ARBA00035717"/>
    </source>
</evidence>
<dbReference type="GO" id="GO:0140078">
    <property type="term" value="F:class I DNA-(apurinic or apyrimidinic site) endonuclease activity"/>
    <property type="evidence" value="ECO:0007669"/>
    <property type="project" value="UniProtKB-EC"/>
</dbReference>
<sequence length="582" mass="62947">METSRIARLLDEMGTILEIQGENPFRCRAYHNAAQALGNLPEDLSEMIADGSLAEVPGIGETMHAKIVQLATTGRLPAYDKLRKSVPSGILALLRVPGLGPKKIKALKDSLDVDSLADLRAAAEAGQIARIKGFGAKTEANILEGISFLEKSGGRILQHEALALVSPIFELVRNHPKVKRAEICGSLRRRAETIGDLDILFSADDPAPVLKEFVGLPQVMKVLGHGTTKASVMLHSLTRPDQLVQCDLRGVEDRQFPFALHYFTGSKAHNIAMRKRALARGLSLNEYALSGEAKDVPCETEEDLFRALGLAYIPPELREDAGEFAAAEEGALPDLIALEDLTGTFHCHTNWSDGEATLEEMAEAARSMGLSYLGIADHSRSLRMAGGLTVERVRDQWAKIDALNEKLGPKFRVFKGTECDILADGSLDFPDEVLDGFDYVVASVHSRFGMPRGEMTARIIRAVSNPRVTMLGHPTGRLLLSRDSYAVDLDAVIAAAAEAGTMIEINANPHRLDIDAAHCRRARKAGVGIVINPDAHSTAGLADLAFGVGVARRGWLSADDVFNAASPSAVVKDLDRRRKSLP</sequence>
<dbReference type="InterPro" id="IPR004013">
    <property type="entry name" value="PHP_dom"/>
</dbReference>
<dbReference type="NCBIfam" id="NF006375">
    <property type="entry name" value="PRK08609.1"/>
    <property type="match status" value="1"/>
</dbReference>
<evidence type="ECO:0000256" key="10">
    <source>
        <dbReference type="ARBA" id="ARBA00022705"/>
    </source>
</evidence>
<dbReference type="InterPro" id="IPR002008">
    <property type="entry name" value="DNA_pol_X_beta-like"/>
</dbReference>
<dbReference type="Pfam" id="PF14520">
    <property type="entry name" value="HHH_5"/>
    <property type="match status" value="1"/>
</dbReference>
<feature type="domain" description="DNA-directed DNA polymerase X" evidence="24">
    <location>
        <begin position="1"/>
        <end position="319"/>
    </location>
</feature>
<dbReference type="SUPFAM" id="SSF47802">
    <property type="entry name" value="DNA polymerase beta, N-terminal domain-like"/>
    <property type="match status" value="1"/>
</dbReference>
<evidence type="ECO:0000256" key="17">
    <source>
        <dbReference type="ARBA" id="ARBA00035726"/>
    </source>
</evidence>
<dbReference type="InterPro" id="IPR043519">
    <property type="entry name" value="NT_sf"/>
</dbReference>
<dbReference type="KEGG" id="agv:OJF2_23170"/>
<organism evidence="25 26">
    <name type="scientific">Aquisphaera giovannonii</name>
    <dbReference type="NCBI Taxonomy" id="406548"/>
    <lineage>
        <taxon>Bacteria</taxon>
        <taxon>Pseudomonadati</taxon>
        <taxon>Planctomycetota</taxon>
        <taxon>Planctomycetia</taxon>
        <taxon>Isosphaerales</taxon>
        <taxon>Isosphaeraceae</taxon>
        <taxon>Aquisphaera</taxon>
    </lineage>
</organism>
<dbReference type="RefSeq" id="WP_148593794.1">
    <property type="nucleotide sequence ID" value="NZ_CP042997.1"/>
</dbReference>
<evidence type="ECO:0000256" key="13">
    <source>
        <dbReference type="ARBA" id="ARBA00022932"/>
    </source>
</evidence>
<dbReference type="Pfam" id="PF14791">
    <property type="entry name" value="DNA_pol_B_thumb"/>
    <property type="match status" value="1"/>
</dbReference>
<evidence type="ECO:0000259" key="22">
    <source>
        <dbReference type="SMART" id="SM00278"/>
    </source>
</evidence>
<dbReference type="Proteomes" id="UP000324233">
    <property type="component" value="Chromosome"/>
</dbReference>
<feature type="domain" description="Helix-hairpin-helix DNA-binding motif class 1" evidence="22">
    <location>
        <begin position="51"/>
        <end position="70"/>
    </location>
</feature>
<keyword evidence="7" id="KW-0237">DNA synthesis</keyword>
<evidence type="ECO:0000256" key="12">
    <source>
        <dbReference type="ARBA" id="ARBA00022843"/>
    </source>
</evidence>
<keyword evidence="15" id="KW-0234">DNA repair</keyword>
<dbReference type="Gene3D" id="3.30.460.10">
    <property type="entry name" value="Beta Polymerase, domain 2"/>
    <property type="match status" value="1"/>
</dbReference>
<reference evidence="25 26" key="1">
    <citation type="submission" date="2019-08" db="EMBL/GenBank/DDBJ databases">
        <title>Deep-cultivation of Planctomycetes and their phenomic and genomic characterization uncovers novel biology.</title>
        <authorList>
            <person name="Wiegand S."/>
            <person name="Jogler M."/>
            <person name="Boedeker C."/>
            <person name="Pinto D."/>
            <person name="Vollmers J."/>
            <person name="Rivas-Marin E."/>
            <person name="Kohn T."/>
            <person name="Peeters S.H."/>
            <person name="Heuer A."/>
            <person name="Rast P."/>
            <person name="Oberbeckmann S."/>
            <person name="Bunk B."/>
            <person name="Jeske O."/>
            <person name="Meyerdierks A."/>
            <person name="Storesund J.E."/>
            <person name="Kallscheuer N."/>
            <person name="Luecker S."/>
            <person name="Lage O.M."/>
            <person name="Pohl T."/>
            <person name="Merkel B.J."/>
            <person name="Hornburger P."/>
            <person name="Mueller R.-W."/>
            <person name="Bruemmer F."/>
            <person name="Labrenz M."/>
            <person name="Spormann A.M."/>
            <person name="Op den Camp H."/>
            <person name="Overmann J."/>
            <person name="Amann R."/>
            <person name="Jetten M.S.M."/>
            <person name="Mascher T."/>
            <person name="Medema M.H."/>
            <person name="Devos D.P."/>
            <person name="Kaster A.-K."/>
            <person name="Ovreas L."/>
            <person name="Rohde M."/>
            <person name="Galperin M.Y."/>
            <person name="Jogler C."/>
        </authorList>
    </citation>
    <scope>NUCLEOTIDE SEQUENCE [LARGE SCALE GENOMIC DNA]</scope>
    <source>
        <strain evidence="25 26">OJF2</strain>
    </source>
</reference>
<dbReference type="InterPro" id="IPR010996">
    <property type="entry name" value="HHH_MUS81"/>
</dbReference>
<evidence type="ECO:0000313" key="25">
    <source>
        <dbReference type="EMBL" id="QEH33788.1"/>
    </source>
</evidence>
<evidence type="ECO:0000256" key="8">
    <source>
        <dbReference type="ARBA" id="ARBA00022679"/>
    </source>
</evidence>
<dbReference type="InterPro" id="IPR002054">
    <property type="entry name" value="DNA-dir_DNA_pol_X"/>
</dbReference>
<dbReference type="InterPro" id="IPR003583">
    <property type="entry name" value="Hlx-hairpin-Hlx_DNA-bd_motif"/>
</dbReference>
<dbReference type="GO" id="GO:0006281">
    <property type="term" value="P:DNA repair"/>
    <property type="evidence" value="ECO:0007669"/>
    <property type="project" value="UniProtKB-KW"/>
</dbReference>